<sequence>MIRHGFSYYELAEMDYAEIVYWAEALGEYYERLREDT</sequence>
<dbReference type="AlphaFoldDB" id="E4TH27"/>
<reference key="1">
    <citation type="submission" date="2010-11" db="EMBL/GenBank/DDBJ databases">
        <title>The complete genome of chromosome of Calditerrivibrio nitroreducens DSM 19672.</title>
        <authorList>
            <consortium name="US DOE Joint Genome Institute (JGI-PGF)"/>
            <person name="Lucas S."/>
            <person name="Copeland A."/>
            <person name="Lapidus A."/>
            <person name="Bruce D."/>
            <person name="Goodwin L."/>
            <person name="Pitluck S."/>
            <person name="Kyrpides N."/>
            <person name="Mavromatis K."/>
            <person name="Ivanova N."/>
            <person name="Mikhailova N."/>
            <person name="Zeytun A."/>
            <person name="Brettin T."/>
            <person name="Detter J.C."/>
            <person name="Tapia R."/>
            <person name="Han C."/>
            <person name="Land M."/>
            <person name="Hauser L."/>
            <person name="Markowitz V."/>
            <person name="Cheng J.-F."/>
            <person name="Hugenholtz P."/>
            <person name="Woyke T."/>
            <person name="Wu D."/>
            <person name="Spring S."/>
            <person name="Schroeder M."/>
            <person name="Brambilla E."/>
            <person name="Klenk H.-P."/>
            <person name="Eisen J.A."/>
        </authorList>
    </citation>
    <scope>NUCLEOTIDE SEQUENCE [LARGE SCALE GENOMIC DNA]</scope>
    <source>
        <strain>DSM 19672</strain>
    </source>
</reference>
<evidence type="ECO:0000313" key="2">
    <source>
        <dbReference type="Proteomes" id="UP000007039"/>
    </source>
</evidence>
<dbReference type="KEGG" id="cni:Calni_1923"/>
<keyword evidence="2" id="KW-1185">Reference proteome</keyword>
<dbReference type="EMBL" id="CP002347">
    <property type="protein sequence ID" value="ADR19825.1"/>
    <property type="molecule type" value="Genomic_DNA"/>
</dbReference>
<evidence type="ECO:0000313" key="1">
    <source>
        <dbReference type="EMBL" id="ADR19825.1"/>
    </source>
</evidence>
<dbReference type="Proteomes" id="UP000007039">
    <property type="component" value="Chromosome"/>
</dbReference>
<reference evidence="1 2" key="2">
    <citation type="journal article" date="2011" name="Stand. Genomic Sci.">
        <title>Complete genome sequence of Calditerrivibrio nitroreducens type strain (Yu37-1).</title>
        <authorList>
            <person name="Pitluck S."/>
            <person name="Sikorski J."/>
            <person name="Zeytun A."/>
            <person name="Lapidus A."/>
            <person name="Nolan M."/>
            <person name="Lucas S."/>
            <person name="Hammon N."/>
            <person name="Deshpande S."/>
            <person name="Cheng J.F."/>
            <person name="Tapia R."/>
            <person name="Han C."/>
            <person name="Goodwin L."/>
            <person name="Liolios K."/>
            <person name="Pagani I."/>
            <person name="Ivanova N."/>
            <person name="Mavromatis K."/>
            <person name="Pati A."/>
            <person name="Chen A."/>
            <person name="Palaniappan K."/>
            <person name="Hauser L."/>
            <person name="Chang Y.J."/>
            <person name="Jeffries C.D."/>
            <person name="Detter J.C."/>
            <person name="Brambilla E."/>
            <person name="Djao O.D."/>
            <person name="Rohde M."/>
            <person name="Spring S."/>
            <person name="Goker M."/>
            <person name="Woyke T."/>
            <person name="Bristow J."/>
            <person name="Eisen J.A."/>
            <person name="Markowitz V."/>
            <person name="Hugenholtz P."/>
            <person name="Kyrpides N.C."/>
            <person name="Klenk H.P."/>
            <person name="Land M."/>
        </authorList>
    </citation>
    <scope>NUCLEOTIDE SEQUENCE [LARGE SCALE GENOMIC DNA]</scope>
    <source>
        <strain evidence="2">DSM 19672 / NBRC 101217 / Yu37-1</strain>
    </source>
</reference>
<protein>
    <submittedName>
        <fullName evidence="1">Uncharacterized protein</fullName>
    </submittedName>
</protein>
<dbReference type="STRING" id="768670.Calni_1923"/>
<name>E4TH27_CALNY</name>
<organism evidence="1 2">
    <name type="scientific">Calditerrivibrio nitroreducens (strain DSM 19672 / NBRC 101217 / Yu37-1)</name>
    <dbReference type="NCBI Taxonomy" id="768670"/>
    <lineage>
        <taxon>Bacteria</taxon>
        <taxon>Pseudomonadati</taxon>
        <taxon>Deferribacterota</taxon>
        <taxon>Deferribacteres</taxon>
        <taxon>Deferribacterales</taxon>
        <taxon>Calditerrivibrionaceae</taxon>
    </lineage>
</organism>
<gene>
    <name evidence="1" type="ordered locus">Calni_1923</name>
</gene>
<proteinExistence type="predicted"/>
<dbReference type="HOGENOM" id="CLU_3341492_0_0_0"/>
<accession>E4TH27</accession>